<proteinExistence type="predicted"/>
<protein>
    <submittedName>
        <fullName evidence="1">Uncharacterized protein</fullName>
    </submittedName>
</protein>
<sequence>MALKSGEERLKEMEAEMAL</sequence>
<dbReference type="AlphaFoldDB" id="A0A4Z2EB98"/>
<accession>A0A4Z2EB98</accession>
<reference evidence="1 2" key="1">
    <citation type="submission" date="2019-03" db="EMBL/GenBank/DDBJ databases">
        <title>First draft genome of Liparis tanakae, snailfish: a comprehensive survey of snailfish specific genes.</title>
        <authorList>
            <person name="Kim W."/>
            <person name="Song I."/>
            <person name="Jeong J.-H."/>
            <person name="Kim D."/>
            <person name="Kim S."/>
            <person name="Ryu S."/>
            <person name="Song J.Y."/>
            <person name="Lee S.K."/>
        </authorList>
    </citation>
    <scope>NUCLEOTIDE SEQUENCE [LARGE SCALE GENOMIC DNA]</scope>
    <source>
        <tissue evidence="1">Muscle</tissue>
    </source>
</reference>
<dbReference type="Proteomes" id="UP000314294">
    <property type="component" value="Unassembled WGS sequence"/>
</dbReference>
<gene>
    <name evidence="1" type="ORF">EYF80_064054</name>
</gene>
<dbReference type="EMBL" id="SRLO01011597">
    <property type="protein sequence ID" value="TNN25814.1"/>
    <property type="molecule type" value="Genomic_DNA"/>
</dbReference>
<organism evidence="1 2">
    <name type="scientific">Liparis tanakae</name>
    <name type="common">Tanaka's snailfish</name>
    <dbReference type="NCBI Taxonomy" id="230148"/>
    <lineage>
        <taxon>Eukaryota</taxon>
        <taxon>Metazoa</taxon>
        <taxon>Chordata</taxon>
        <taxon>Craniata</taxon>
        <taxon>Vertebrata</taxon>
        <taxon>Euteleostomi</taxon>
        <taxon>Actinopterygii</taxon>
        <taxon>Neopterygii</taxon>
        <taxon>Teleostei</taxon>
        <taxon>Neoteleostei</taxon>
        <taxon>Acanthomorphata</taxon>
        <taxon>Eupercaria</taxon>
        <taxon>Perciformes</taxon>
        <taxon>Cottioidei</taxon>
        <taxon>Cottales</taxon>
        <taxon>Liparidae</taxon>
        <taxon>Liparis</taxon>
    </lineage>
</organism>
<keyword evidence="2" id="KW-1185">Reference proteome</keyword>
<evidence type="ECO:0000313" key="1">
    <source>
        <dbReference type="EMBL" id="TNN25814.1"/>
    </source>
</evidence>
<evidence type="ECO:0000313" key="2">
    <source>
        <dbReference type="Proteomes" id="UP000314294"/>
    </source>
</evidence>
<name>A0A4Z2EB98_9TELE</name>
<comment type="caution">
    <text evidence="1">The sequence shown here is derived from an EMBL/GenBank/DDBJ whole genome shotgun (WGS) entry which is preliminary data.</text>
</comment>